<protein>
    <submittedName>
        <fullName evidence="3">Amidase signature domain-containing protein</fullName>
    </submittedName>
</protein>
<dbReference type="InterPro" id="IPR036928">
    <property type="entry name" value="AS_sf"/>
</dbReference>
<evidence type="ECO:0000259" key="2">
    <source>
        <dbReference type="Pfam" id="PF26053"/>
    </source>
</evidence>
<dbReference type="PANTHER" id="PTHR46310">
    <property type="entry name" value="AMIDASE 1"/>
    <property type="match status" value="1"/>
</dbReference>
<dbReference type="Pfam" id="PF26053">
    <property type="entry name" value="DUF8016"/>
    <property type="match status" value="1"/>
</dbReference>
<reference evidence="3" key="1">
    <citation type="submission" date="2023-06" db="EMBL/GenBank/DDBJ databases">
        <title>Genome-scale phylogeny and comparative genomics of the fungal order Sordariales.</title>
        <authorList>
            <consortium name="Lawrence Berkeley National Laboratory"/>
            <person name="Hensen N."/>
            <person name="Bonometti L."/>
            <person name="Westerberg I."/>
            <person name="Brannstrom I.O."/>
            <person name="Guillou S."/>
            <person name="Cros-Aarteil S."/>
            <person name="Calhoun S."/>
            <person name="Haridas S."/>
            <person name="Kuo A."/>
            <person name="Mondo S."/>
            <person name="Pangilinan J."/>
            <person name="Riley R."/>
            <person name="Labutti K."/>
            <person name="Andreopoulos B."/>
            <person name="Lipzen A."/>
            <person name="Chen C."/>
            <person name="Yanf M."/>
            <person name="Daum C."/>
            <person name="Ng V."/>
            <person name="Clum A."/>
            <person name="Steindorff A."/>
            <person name="Ohm R."/>
            <person name="Martin F."/>
            <person name="Silar P."/>
            <person name="Natvig D."/>
            <person name="Lalanne C."/>
            <person name="Gautier V."/>
            <person name="Ament-Velasquez S.L."/>
            <person name="Kruys A."/>
            <person name="Hutchinson M.I."/>
            <person name="Powell A.J."/>
            <person name="Barry K."/>
            <person name="Miller A.N."/>
            <person name="Grigoriev I.V."/>
            <person name="Debuchy R."/>
            <person name="Gladieux P."/>
            <person name="Thoren M.H."/>
            <person name="Johannesson H."/>
        </authorList>
    </citation>
    <scope>NUCLEOTIDE SEQUENCE</scope>
    <source>
        <strain evidence="3">SMH2532-1</strain>
    </source>
</reference>
<keyword evidence="4" id="KW-1185">Reference proteome</keyword>
<proteinExistence type="predicted"/>
<accession>A0AA39Y5G9</accession>
<name>A0AA39Y5G9_9PEZI</name>
<dbReference type="PANTHER" id="PTHR46310:SF7">
    <property type="entry name" value="AMIDASE 1"/>
    <property type="match status" value="1"/>
</dbReference>
<organism evidence="3 4">
    <name type="scientific">Cercophora newfieldiana</name>
    <dbReference type="NCBI Taxonomy" id="92897"/>
    <lineage>
        <taxon>Eukaryota</taxon>
        <taxon>Fungi</taxon>
        <taxon>Dikarya</taxon>
        <taxon>Ascomycota</taxon>
        <taxon>Pezizomycotina</taxon>
        <taxon>Sordariomycetes</taxon>
        <taxon>Sordariomycetidae</taxon>
        <taxon>Sordariales</taxon>
        <taxon>Lasiosphaeriaceae</taxon>
        <taxon>Cercophora</taxon>
    </lineage>
</organism>
<comment type="caution">
    <text evidence="3">The sequence shown here is derived from an EMBL/GenBank/DDBJ whole genome shotgun (WGS) entry which is preliminary data.</text>
</comment>
<evidence type="ECO:0000313" key="4">
    <source>
        <dbReference type="Proteomes" id="UP001174936"/>
    </source>
</evidence>
<evidence type="ECO:0000313" key="3">
    <source>
        <dbReference type="EMBL" id="KAK0645775.1"/>
    </source>
</evidence>
<dbReference type="Gene3D" id="3.90.1300.10">
    <property type="entry name" value="Amidase signature (AS) domain"/>
    <property type="match status" value="1"/>
</dbReference>
<dbReference type="InterPro" id="IPR023631">
    <property type="entry name" value="Amidase_dom"/>
</dbReference>
<feature type="domain" description="Scytalone dehydratase-like protein Arp1 N-terminal" evidence="2">
    <location>
        <begin position="90"/>
        <end position="152"/>
    </location>
</feature>
<evidence type="ECO:0000259" key="1">
    <source>
        <dbReference type="Pfam" id="PF01425"/>
    </source>
</evidence>
<dbReference type="Pfam" id="PF01425">
    <property type="entry name" value="Amidase"/>
    <property type="match status" value="1"/>
</dbReference>
<gene>
    <name evidence="3" type="ORF">B0T16DRAFT_146709</name>
</gene>
<dbReference type="InterPro" id="IPR058329">
    <property type="entry name" value="Arp1_N"/>
</dbReference>
<dbReference type="SUPFAM" id="SSF75304">
    <property type="entry name" value="Amidase signature (AS) enzymes"/>
    <property type="match status" value="1"/>
</dbReference>
<dbReference type="EMBL" id="JAULSV010000004">
    <property type="protein sequence ID" value="KAK0645775.1"/>
    <property type="molecule type" value="Genomic_DNA"/>
</dbReference>
<dbReference type="AlphaFoldDB" id="A0AA39Y5G9"/>
<feature type="domain" description="Amidase" evidence="1">
    <location>
        <begin position="219"/>
        <end position="440"/>
    </location>
</feature>
<dbReference type="Proteomes" id="UP001174936">
    <property type="component" value="Unassembled WGS sequence"/>
</dbReference>
<sequence length="640" mass="71268">MAWSCCFPKSRQSKATNAMKFSEIDLAGEKPVFELRTSLESDRSDVAKNMTRNSTVIELGEVSYLCEEAPFHPLKLSESSAIRQLASFIPPEGPISCQSLQKVIQQDLQDDDVLSSSFLGSIVLVTQETSLDRETLGLLSSFGCKKLFLTNTNIGKGPFFFSCDGIFRAFRLYPDTHDAFVTSVIPSLTDKNTYQSISATAYRQRVKCVAVPSRLYFKRTEELPLAGIRLSVKDVFHLKGVVTTNGNRAYESLYGEQDVSSAAVQAAIDKGAIIVGKATTVEFAGAQEVEGDWADFRYPKNPRADGYLRATGSSVGSACGMATYPWLDGSLGSDCGGSIRDPAVVFGVAGFRASHDGIQEENTSPRFQRTGYLTRDMKTLCDLTRHAVRRPFADRESWRPKRVIAINEYASGRADVDELFTETAEKLAKFLGTELVKVSLEETWERTKPVETDQGFLSRYAKTFMTIVRKDYYDSGAKFREDYQTKFNAAPFVAQTTRYLWGGATEPPAEFEEALREVKEHNAWFSENIVNDSTVMVIPRFSLDRRDEYLPDPWQREWMVWDSNLHASIGGYPNLMMPIGQLPFQSEISQRQEVFPVTLAITGPHGTDLAMLGFIHDFLAKHGPAIGVQPGKSAYPDTAT</sequence>